<evidence type="ECO:0000256" key="1">
    <source>
        <dbReference type="SAM" id="MobiDB-lite"/>
    </source>
</evidence>
<keyword evidence="3" id="KW-1185">Reference proteome</keyword>
<protein>
    <submittedName>
        <fullName evidence="2">Uncharacterized protein</fullName>
    </submittedName>
</protein>
<reference evidence="3" key="1">
    <citation type="submission" date="2015-07" db="EMBL/GenBank/DDBJ databases">
        <title>Nocardia seriolae U-1 whole genome shotgun sequence.</title>
        <authorList>
            <person name="Imajoh M."/>
            <person name="Fukumoto Y."/>
            <person name="Sukeda M."/>
            <person name="Yamane J."/>
            <person name="Yamasaki K."/>
            <person name="Shimizu M."/>
            <person name="Ohnishi K."/>
            <person name="Oshima S."/>
        </authorList>
    </citation>
    <scope>NUCLEOTIDE SEQUENCE [LARGE SCALE GENOMIC DNA]</scope>
    <source>
        <strain evidence="3">U-1</strain>
    </source>
</reference>
<dbReference type="Proteomes" id="UP000037179">
    <property type="component" value="Unassembled WGS sequence"/>
</dbReference>
<dbReference type="AlphaFoldDB" id="A0ABC9YYX9"/>
<feature type="region of interest" description="Disordered" evidence="1">
    <location>
        <begin position="1"/>
        <end position="81"/>
    </location>
</feature>
<accession>A0ABC9YYX9</accession>
<proteinExistence type="predicted"/>
<evidence type="ECO:0000313" key="2">
    <source>
        <dbReference type="EMBL" id="GAP30652.1"/>
    </source>
</evidence>
<name>A0ABC9YYX9_9NOCA</name>
<evidence type="ECO:0000313" key="3">
    <source>
        <dbReference type="Proteomes" id="UP000037179"/>
    </source>
</evidence>
<feature type="compositionally biased region" description="Basic and acidic residues" evidence="1">
    <location>
        <begin position="1"/>
        <end position="17"/>
    </location>
</feature>
<gene>
    <name evidence="2" type="ORF">NSK11_contig00090-0017</name>
</gene>
<sequence length="81" mass="8609">MRHGRDPSATRKIRADSNFRAASPEFGTASTDQPTPSERCAESLKSTVTRSDDRSVTPARSLTAASSNTGDARAARPGCRT</sequence>
<feature type="compositionally biased region" description="Polar residues" evidence="1">
    <location>
        <begin position="58"/>
        <end position="70"/>
    </location>
</feature>
<dbReference type="EMBL" id="BBYQ01000090">
    <property type="protein sequence ID" value="GAP30652.1"/>
    <property type="molecule type" value="Genomic_DNA"/>
</dbReference>
<organism evidence="2 3">
    <name type="scientific">Nocardia seriolae</name>
    <dbReference type="NCBI Taxonomy" id="37332"/>
    <lineage>
        <taxon>Bacteria</taxon>
        <taxon>Bacillati</taxon>
        <taxon>Actinomycetota</taxon>
        <taxon>Actinomycetes</taxon>
        <taxon>Mycobacteriales</taxon>
        <taxon>Nocardiaceae</taxon>
        <taxon>Nocardia</taxon>
    </lineage>
</organism>
<reference evidence="2 3" key="2">
    <citation type="journal article" date="2016" name="Genome Announc.">
        <title>Draft Genome Sequence of Erythromycin- and Oxytetracycline-Sensitive Nocardia seriolae Strain U-1 (NBRC 110359).</title>
        <authorList>
            <person name="Imajoh M."/>
            <person name="Sukeda M."/>
            <person name="Shimizu M."/>
            <person name="Yamane J."/>
            <person name="Ohnishi K."/>
            <person name="Oshima S."/>
        </authorList>
    </citation>
    <scope>NUCLEOTIDE SEQUENCE [LARGE SCALE GENOMIC DNA]</scope>
    <source>
        <strain evidence="2 3">U-1</strain>
    </source>
</reference>
<comment type="caution">
    <text evidence="2">The sequence shown here is derived from an EMBL/GenBank/DDBJ whole genome shotgun (WGS) entry which is preliminary data.</text>
</comment>